<comment type="subcellular location">
    <subcellularLocation>
        <location evidence="1">Cell membrane</location>
        <topology evidence="1">Multi-pass membrane protein</topology>
    </subcellularLocation>
</comment>
<feature type="transmembrane region" description="Helical" evidence="9">
    <location>
        <begin position="260"/>
        <end position="277"/>
    </location>
</feature>
<gene>
    <name evidence="10" type="ORF">IEZ25_10620</name>
</gene>
<evidence type="ECO:0000256" key="3">
    <source>
        <dbReference type="ARBA" id="ARBA00022475"/>
    </source>
</evidence>
<feature type="transmembrane region" description="Helical" evidence="9">
    <location>
        <begin position="94"/>
        <end position="115"/>
    </location>
</feature>
<evidence type="ECO:0000313" key="10">
    <source>
        <dbReference type="EMBL" id="MBD3915068.1"/>
    </source>
</evidence>
<name>A0ABR8MGH5_9ACTN</name>
<keyword evidence="5" id="KW-0029">Amino-acid transport</keyword>
<feature type="transmembrane region" description="Helical" evidence="9">
    <location>
        <begin position="34"/>
        <end position="54"/>
    </location>
</feature>
<evidence type="ECO:0000256" key="4">
    <source>
        <dbReference type="ARBA" id="ARBA00022692"/>
    </source>
</evidence>
<dbReference type="Pfam" id="PF02653">
    <property type="entry name" value="BPD_transp_2"/>
    <property type="match status" value="1"/>
</dbReference>
<keyword evidence="6 9" id="KW-1133">Transmembrane helix</keyword>
<keyword evidence="3" id="KW-1003">Cell membrane</keyword>
<proteinExistence type="inferred from homology"/>
<feature type="transmembrane region" description="Helical" evidence="9">
    <location>
        <begin position="189"/>
        <end position="210"/>
    </location>
</feature>
<comment type="caution">
    <text evidence="10">The sequence shown here is derived from an EMBL/GenBank/DDBJ whole genome shotgun (WGS) entry which is preliminary data.</text>
</comment>
<protein>
    <submittedName>
        <fullName evidence="10">Branched-chain amino acid ABC transporter permease</fullName>
    </submittedName>
</protein>
<keyword evidence="7 9" id="KW-0472">Membrane</keyword>
<feature type="transmembrane region" description="Helical" evidence="9">
    <location>
        <begin position="222"/>
        <end position="248"/>
    </location>
</feature>
<feature type="transmembrane region" description="Helical" evidence="9">
    <location>
        <begin position="135"/>
        <end position="158"/>
    </location>
</feature>
<evidence type="ECO:0000256" key="2">
    <source>
        <dbReference type="ARBA" id="ARBA00022448"/>
    </source>
</evidence>
<dbReference type="Proteomes" id="UP000649289">
    <property type="component" value="Unassembled WGS sequence"/>
</dbReference>
<dbReference type="RefSeq" id="WP_191199405.1">
    <property type="nucleotide sequence ID" value="NZ_BAAAPA010000005.1"/>
</dbReference>
<evidence type="ECO:0000256" key="7">
    <source>
        <dbReference type="ARBA" id="ARBA00023136"/>
    </source>
</evidence>
<dbReference type="CDD" id="cd06582">
    <property type="entry name" value="TM_PBP1_LivH_like"/>
    <property type="match status" value="1"/>
</dbReference>
<comment type="similarity">
    <text evidence="8">Belongs to the binding-protein-dependent transport system permease family. LivHM subfamily.</text>
</comment>
<dbReference type="PANTHER" id="PTHR11795">
    <property type="entry name" value="BRANCHED-CHAIN AMINO ACID TRANSPORT SYSTEM PERMEASE PROTEIN LIVH"/>
    <property type="match status" value="1"/>
</dbReference>
<keyword evidence="4 9" id="KW-0812">Transmembrane</keyword>
<dbReference type="InterPro" id="IPR001851">
    <property type="entry name" value="ABC_transp_permease"/>
</dbReference>
<dbReference type="InterPro" id="IPR052157">
    <property type="entry name" value="BCAA_transport_permease"/>
</dbReference>
<evidence type="ECO:0000256" key="6">
    <source>
        <dbReference type="ARBA" id="ARBA00022989"/>
    </source>
</evidence>
<accession>A0ABR8MGH5</accession>
<dbReference type="EMBL" id="JACXYY010000004">
    <property type="protein sequence ID" value="MBD3915068.1"/>
    <property type="molecule type" value="Genomic_DNA"/>
</dbReference>
<evidence type="ECO:0000256" key="5">
    <source>
        <dbReference type="ARBA" id="ARBA00022970"/>
    </source>
</evidence>
<evidence type="ECO:0000256" key="8">
    <source>
        <dbReference type="ARBA" id="ARBA00037998"/>
    </source>
</evidence>
<evidence type="ECO:0000313" key="11">
    <source>
        <dbReference type="Proteomes" id="UP000649289"/>
    </source>
</evidence>
<feature type="transmembrane region" description="Helical" evidence="9">
    <location>
        <begin position="6"/>
        <end position="27"/>
    </location>
</feature>
<dbReference type="PANTHER" id="PTHR11795:SF445">
    <property type="entry name" value="AMINO ACID ABC TRANSPORTER PERMEASE PROTEIN"/>
    <property type="match status" value="1"/>
</dbReference>
<feature type="transmembrane region" description="Helical" evidence="9">
    <location>
        <begin position="60"/>
        <end position="82"/>
    </location>
</feature>
<reference evidence="10 11" key="1">
    <citation type="submission" date="2020-09" db="EMBL/GenBank/DDBJ databases">
        <title>novel species in genus Nocardioides.</title>
        <authorList>
            <person name="Zhang G."/>
        </authorList>
    </citation>
    <scope>NUCLEOTIDE SEQUENCE [LARGE SCALE GENOMIC DNA]</scope>
    <source>
        <strain evidence="10 11">19197</strain>
    </source>
</reference>
<organism evidence="10 11">
    <name type="scientific">Nocardioides hwasunensis</name>
    <dbReference type="NCBI Taxonomy" id="397258"/>
    <lineage>
        <taxon>Bacteria</taxon>
        <taxon>Bacillati</taxon>
        <taxon>Actinomycetota</taxon>
        <taxon>Actinomycetes</taxon>
        <taxon>Propionibacteriales</taxon>
        <taxon>Nocardioidaceae</taxon>
        <taxon>Nocardioides</taxon>
    </lineage>
</organism>
<sequence length="290" mass="29973">MELLQTSLILGVVVGIVYSLSGAGLVVIFRTSGYISFTQGDIAAVGLFVGLAAYNSGAGYVWTALLVIAVSTLVGGLVGALITVPLEKHGHLPAALSTIATALIISGLLNLTVGGDPRSFPEVSRSEALSILGVQMSWSDVAGVLVSASVFIGLGVFFSRSRMGVAMRAVNDNKLAGELLGVPDRRLKLVSWTVAGALSGLLGLFVAPILSLSTVSVNTLLVFGFCAIVIGGFDSIFGALVAGTAIGVMTNLTSTYLDPNLVPTVLWASMLLVLLVRPNGLFGRRKLVRV</sequence>
<evidence type="ECO:0000256" key="1">
    <source>
        <dbReference type="ARBA" id="ARBA00004651"/>
    </source>
</evidence>
<keyword evidence="11" id="KW-1185">Reference proteome</keyword>
<evidence type="ECO:0000256" key="9">
    <source>
        <dbReference type="SAM" id="Phobius"/>
    </source>
</evidence>
<keyword evidence="2" id="KW-0813">Transport</keyword>